<keyword evidence="3" id="KW-1133">Transmembrane helix</keyword>
<evidence type="ECO:0000256" key="6">
    <source>
        <dbReference type="ARBA" id="ARBA00023316"/>
    </source>
</evidence>
<organism evidence="7">
    <name type="scientific">bioreactor metagenome</name>
    <dbReference type="NCBI Taxonomy" id="1076179"/>
    <lineage>
        <taxon>unclassified sequences</taxon>
        <taxon>metagenomes</taxon>
        <taxon>ecological metagenomes</taxon>
    </lineage>
</organism>
<gene>
    <name evidence="7" type="primary">mltG_31</name>
    <name evidence="7" type="ORF">SDC9_121360</name>
</gene>
<dbReference type="HAMAP" id="MF_02065">
    <property type="entry name" value="MltG"/>
    <property type="match status" value="1"/>
</dbReference>
<dbReference type="Pfam" id="PF02618">
    <property type="entry name" value="YceG"/>
    <property type="match status" value="1"/>
</dbReference>
<keyword evidence="5 7" id="KW-0456">Lyase</keyword>
<protein>
    <submittedName>
        <fullName evidence="7">Endolytic murein transglycosylase</fullName>
        <ecNumber evidence="7">4.2.2.-</ecNumber>
    </submittedName>
</protein>
<name>A0A645CBW2_9ZZZZ</name>
<reference evidence="7" key="1">
    <citation type="submission" date="2019-08" db="EMBL/GenBank/DDBJ databases">
        <authorList>
            <person name="Kucharzyk K."/>
            <person name="Murdoch R.W."/>
            <person name="Higgins S."/>
            <person name="Loffler F."/>
        </authorList>
    </citation>
    <scope>NUCLEOTIDE SEQUENCE</scope>
</reference>
<accession>A0A645CBW2</accession>
<dbReference type="AlphaFoldDB" id="A0A645CBW2"/>
<proteinExistence type="inferred from homology"/>
<evidence type="ECO:0000256" key="3">
    <source>
        <dbReference type="ARBA" id="ARBA00022989"/>
    </source>
</evidence>
<dbReference type="Gene3D" id="3.30.1490.480">
    <property type="entry name" value="Endolytic murein transglycosylase"/>
    <property type="match status" value="1"/>
</dbReference>
<evidence type="ECO:0000256" key="2">
    <source>
        <dbReference type="ARBA" id="ARBA00022692"/>
    </source>
</evidence>
<keyword evidence="1" id="KW-1003">Cell membrane</keyword>
<comment type="caution">
    <text evidence="7">The sequence shown here is derived from an EMBL/GenBank/DDBJ whole genome shotgun (WGS) entry which is preliminary data.</text>
</comment>
<dbReference type="InterPro" id="IPR003770">
    <property type="entry name" value="MLTG-like"/>
</dbReference>
<dbReference type="EMBL" id="VSSQ01025919">
    <property type="protein sequence ID" value="MPM74372.1"/>
    <property type="molecule type" value="Genomic_DNA"/>
</dbReference>
<dbReference type="GO" id="GO:0016829">
    <property type="term" value="F:lyase activity"/>
    <property type="evidence" value="ECO:0007669"/>
    <property type="project" value="UniProtKB-KW"/>
</dbReference>
<sequence>MVSATVVVISSLAAPSPKLTKTERFVIPKGQSIAGIAERLEDAGLIRSHWAFRLWVSKNQLQNKIQAGSFELSDNLTLPELALALTRGTDDLWVTVPEGWRREEIAASLAKQELSEFDEKEFLQLTTGLEGQLFPDTYLLSKESSTKAVAQLFANTFESRVKQGLATQLAEAQMSLNEVLTLASLVQRESANEAEMPLVAGILLNRMEIQMPLQVDATLQYVKATGANGDWWPDALAADKELDSLYNTYQHAGLPPAPICNPGLDAIKAVLSPEKTSALYYLHDSQGQIHTAQDLAGHNANVNKYLR</sequence>
<keyword evidence="2" id="KW-0812">Transmembrane</keyword>
<dbReference type="EC" id="4.2.2.-" evidence="7"/>
<dbReference type="PANTHER" id="PTHR30518">
    <property type="entry name" value="ENDOLYTIC MUREIN TRANSGLYCOSYLASE"/>
    <property type="match status" value="1"/>
</dbReference>
<dbReference type="GO" id="GO:0071555">
    <property type="term" value="P:cell wall organization"/>
    <property type="evidence" value="ECO:0007669"/>
    <property type="project" value="UniProtKB-KW"/>
</dbReference>
<dbReference type="NCBIfam" id="TIGR00247">
    <property type="entry name" value="endolytic transglycosylase MltG"/>
    <property type="match status" value="1"/>
</dbReference>
<evidence type="ECO:0000256" key="1">
    <source>
        <dbReference type="ARBA" id="ARBA00022475"/>
    </source>
</evidence>
<dbReference type="PANTHER" id="PTHR30518:SF2">
    <property type="entry name" value="ENDOLYTIC MUREIN TRANSGLYCOSYLASE"/>
    <property type="match status" value="1"/>
</dbReference>
<dbReference type="CDD" id="cd08010">
    <property type="entry name" value="MltG_like"/>
    <property type="match status" value="1"/>
</dbReference>
<evidence type="ECO:0000256" key="5">
    <source>
        <dbReference type="ARBA" id="ARBA00023239"/>
    </source>
</evidence>
<evidence type="ECO:0000256" key="4">
    <source>
        <dbReference type="ARBA" id="ARBA00023136"/>
    </source>
</evidence>
<evidence type="ECO:0000313" key="7">
    <source>
        <dbReference type="EMBL" id="MPM74372.1"/>
    </source>
</evidence>
<keyword evidence="6" id="KW-0961">Cell wall biogenesis/degradation</keyword>
<keyword evidence="4" id="KW-0472">Membrane</keyword>